<dbReference type="Proteomes" id="UP001376459">
    <property type="component" value="Unassembled WGS sequence"/>
</dbReference>
<evidence type="ECO:0000313" key="2">
    <source>
        <dbReference type="Proteomes" id="UP001376459"/>
    </source>
</evidence>
<accession>A0ABU8UQ54</accession>
<organism evidence="1 2">
    <name type="scientific">Streptomyces machairae</name>
    <dbReference type="NCBI Taxonomy" id="3134109"/>
    <lineage>
        <taxon>Bacteria</taxon>
        <taxon>Bacillati</taxon>
        <taxon>Actinomycetota</taxon>
        <taxon>Actinomycetes</taxon>
        <taxon>Kitasatosporales</taxon>
        <taxon>Streptomycetaceae</taxon>
        <taxon>Streptomyces</taxon>
    </lineage>
</organism>
<gene>
    <name evidence="1" type="ORF">WKI71_23490</name>
</gene>
<dbReference type="InterPro" id="IPR046300">
    <property type="entry name" value="DUF6415"/>
</dbReference>
<proteinExistence type="predicted"/>
<evidence type="ECO:0000313" key="1">
    <source>
        <dbReference type="EMBL" id="MEJ8670315.1"/>
    </source>
</evidence>
<dbReference type="Pfam" id="PF19979">
    <property type="entry name" value="DUF6415"/>
    <property type="match status" value="1"/>
</dbReference>
<reference evidence="1 2" key="1">
    <citation type="submission" date="2024-03" db="EMBL/GenBank/DDBJ databases">
        <title>Novel Streptomyces species of biotechnological and ecological value are a feature of Machair soil.</title>
        <authorList>
            <person name="Prole J.R."/>
            <person name="Goodfellow M."/>
            <person name="Allenby N."/>
            <person name="Ward A.C."/>
        </authorList>
    </citation>
    <scope>NUCLEOTIDE SEQUENCE [LARGE SCALE GENOMIC DNA]</scope>
    <source>
        <strain evidence="1 2">MS1.AVA.1</strain>
    </source>
</reference>
<name>A0ABU8UQ54_9ACTN</name>
<comment type="caution">
    <text evidence="1">The sequence shown here is derived from an EMBL/GenBank/DDBJ whole genome shotgun (WGS) entry which is preliminary data.</text>
</comment>
<dbReference type="EMBL" id="JBBKAK010000001">
    <property type="protein sequence ID" value="MEJ8670315.1"/>
    <property type="molecule type" value="Genomic_DNA"/>
</dbReference>
<sequence>MPGELDTLTLTLRGHLALIIPEVERAAGPRPKDTSTFCALGCIGEARGKLRHTPGATLQSRVAHARCLARVLHALCDHYERFAIKGETREQTALRRLGEHSVKCPACRTLDDEGANANLPCAEGERMYDEYRQARRAKASPLGHP</sequence>
<protein>
    <submittedName>
        <fullName evidence="1">DUF6415 family natural product biosynthesis protein</fullName>
    </submittedName>
</protein>
<keyword evidence="2" id="KW-1185">Reference proteome</keyword>